<dbReference type="SUPFAM" id="SSF52980">
    <property type="entry name" value="Restriction endonuclease-like"/>
    <property type="match status" value="1"/>
</dbReference>
<reference evidence="2 3" key="1">
    <citation type="submission" date="2018-03" db="EMBL/GenBank/DDBJ databases">
        <title>Draft genome of Nitrosomonas supralitoralis APG5.</title>
        <authorList>
            <person name="Urakawa H."/>
            <person name="Lopez J.V."/>
        </authorList>
    </citation>
    <scope>NUCLEOTIDE SEQUENCE [LARGE SCALE GENOMIC DNA]</scope>
    <source>
        <strain evidence="2 3">APG5</strain>
    </source>
</reference>
<dbReference type="CDD" id="cd01038">
    <property type="entry name" value="Endonuclease_DUF559"/>
    <property type="match status" value="1"/>
</dbReference>
<dbReference type="PANTHER" id="PTHR38590:SF1">
    <property type="entry name" value="BLL0828 PROTEIN"/>
    <property type="match status" value="1"/>
</dbReference>
<evidence type="ECO:0000313" key="2">
    <source>
        <dbReference type="EMBL" id="PSJ17676.1"/>
    </source>
</evidence>
<dbReference type="OrthoDB" id="9798754at2"/>
<organism evidence="2 3">
    <name type="scientific">Nitrosomonas supralitoralis</name>
    <dbReference type="NCBI Taxonomy" id="2116706"/>
    <lineage>
        <taxon>Bacteria</taxon>
        <taxon>Pseudomonadati</taxon>
        <taxon>Pseudomonadota</taxon>
        <taxon>Betaproteobacteria</taxon>
        <taxon>Nitrosomonadales</taxon>
        <taxon>Nitrosomonadaceae</taxon>
        <taxon>Nitrosomonas</taxon>
    </lineage>
</organism>
<protein>
    <recommendedName>
        <fullName evidence="1">DUF559 domain-containing protein</fullName>
    </recommendedName>
</protein>
<dbReference type="AlphaFoldDB" id="A0A2P7NW31"/>
<dbReference type="EMBL" id="PXXU01000015">
    <property type="protein sequence ID" value="PSJ17676.1"/>
    <property type="molecule type" value="Genomic_DNA"/>
</dbReference>
<gene>
    <name evidence="2" type="ORF">C7H79_06580</name>
</gene>
<evidence type="ECO:0000313" key="3">
    <source>
        <dbReference type="Proteomes" id="UP000241912"/>
    </source>
</evidence>
<feature type="domain" description="DUF559" evidence="1">
    <location>
        <begin position="9"/>
        <end position="115"/>
    </location>
</feature>
<comment type="caution">
    <text evidence="2">The sequence shown here is derived from an EMBL/GenBank/DDBJ whole genome shotgun (WGS) entry which is preliminary data.</text>
</comment>
<dbReference type="RefSeq" id="WP_106706502.1">
    <property type="nucleotide sequence ID" value="NZ_PXXU01000015.1"/>
</dbReference>
<sequence length="134" mass="15356">MQPYKPILKPFARNLRSNMTDAEQLLWSKLRRKQILGVQFYRQKPLANYIVDFYCAAANLVIELDGSQHFEPNHQASDAERDRILESLGLRVLRFDNRQVMQELDAVMRVVFEAVEKGVLLIPPSPPFSKGGGV</sequence>
<dbReference type="Gene3D" id="3.40.960.10">
    <property type="entry name" value="VSR Endonuclease"/>
    <property type="match status" value="1"/>
</dbReference>
<keyword evidence="3" id="KW-1185">Reference proteome</keyword>
<accession>A0A2P7NW31</accession>
<name>A0A2P7NW31_9PROT</name>
<dbReference type="PANTHER" id="PTHR38590">
    <property type="entry name" value="BLL0828 PROTEIN"/>
    <property type="match status" value="1"/>
</dbReference>
<dbReference type="Proteomes" id="UP000241912">
    <property type="component" value="Unassembled WGS sequence"/>
</dbReference>
<dbReference type="InterPro" id="IPR047216">
    <property type="entry name" value="Endonuclease_DUF559_bact"/>
</dbReference>
<proteinExistence type="predicted"/>
<dbReference type="Pfam" id="PF04480">
    <property type="entry name" value="DUF559"/>
    <property type="match status" value="1"/>
</dbReference>
<dbReference type="InterPro" id="IPR011335">
    <property type="entry name" value="Restrct_endonuc-II-like"/>
</dbReference>
<evidence type="ECO:0000259" key="1">
    <source>
        <dbReference type="Pfam" id="PF04480"/>
    </source>
</evidence>
<dbReference type="InterPro" id="IPR007569">
    <property type="entry name" value="DUF559"/>
</dbReference>